<feature type="region of interest" description="Disordered" evidence="1">
    <location>
        <begin position="83"/>
        <end position="104"/>
    </location>
</feature>
<evidence type="ECO:0000313" key="2">
    <source>
        <dbReference type="EMBL" id="RMC04637.1"/>
    </source>
</evidence>
<sequence length="104" mass="11268">MRPPKSLDAPVVSSRTFPAGETQEEIPPFQAERLEEFPALSVPHAGKEGKKQALEKRMGPFKMGLLPLATSFLKILDCSRMGNQETGKETGGIRLPGIPHSASL</sequence>
<feature type="region of interest" description="Disordered" evidence="1">
    <location>
        <begin position="1"/>
        <end position="23"/>
    </location>
</feature>
<proteinExistence type="predicted"/>
<comment type="caution">
    <text evidence="2">The sequence shown here is derived from an EMBL/GenBank/DDBJ whole genome shotgun (WGS) entry which is preliminary data.</text>
</comment>
<dbReference type="Proteomes" id="UP000269221">
    <property type="component" value="Unassembled WGS sequence"/>
</dbReference>
<organism evidence="2 3">
    <name type="scientific">Hirundo rustica rustica</name>
    <dbReference type="NCBI Taxonomy" id="333673"/>
    <lineage>
        <taxon>Eukaryota</taxon>
        <taxon>Metazoa</taxon>
        <taxon>Chordata</taxon>
        <taxon>Craniata</taxon>
        <taxon>Vertebrata</taxon>
        <taxon>Euteleostomi</taxon>
        <taxon>Archelosauria</taxon>
        <taxon>Archosauria</taxon>
        <taxon>Dinosauria</taxon>
        <taxon>Saurischia</taxon>
        <taxon>Theropoda</taxon>
        <taxon>Coelurosauria</taxon>
        <taxon>Aves</taxon>
        <taxon>Neognathae</taxon>
        <taxon>Neoaves</taxon>
        <taxon>Telluraves</taxon>
        <taxon>Australaves</taxon>
        <taxon>Passeriformes</taxon>
        <taxon>Sylvioidea</taxon>
        <taxon>Hirundinidae</taxon>
        <taxon>Hirundo</taxon>
    </lineage>
</organism>
<evidence type="ECO:0000256" key="1">
    <source>
        <dbReference type="SAM" id="MobiDB-lite"/>
    </source>
</evidence>
<accession>A0A3M0KBT7</accession>
<reference evidence="2 3" key="1">
    <citation type="submission" date="2018-07" db="EMBL/GenBank/DDBJ databases">
        <title>A high quality draft genome assembly of the barn swallow (H. rustica rustica).</title>
        <authorList>
            <person name="Formenti G."/>
            <person name="Chiara M."/>
            <person name="Poveda L."/>
            <person name="Francoijs K.-J."/>
            <person name="Bonisoli-Alquati A."/>
            <person name="Canova L."/>
            <person name="Gianfranceschi L."/>
            <person name="Horner D.S."/>
            <person name="Saino N."/>
        </authorList>
    </citation>
    <scope>NUCLEOTIDE SEQUENCE [LARGE SCALE GENOMIC DNA]</scope>
    <source>
        <strain evidence="2">Chelidonia</strain>
        <tissue evidence="2">Blood</tissue>
    </source>
</reference>
<dbReference type="AlphaFoldDB" id="A0A3M0KBT7"/>
<gene>
    <name evidence="2" type="ORF">DUI87_17804</name>
</gene>
<name>A0A3M0KBT7_HIRRU</name>
<dbReference type="EMBL" id="QRBI01000123">
    <property type="protein sequence ID" value="RMC04637.1"/>
    <property type="molecule type" value="Genomic_DNA"/>
</dbReference>
<keyword evidence="3" id="KW-1185">Reference proteome</keyword>
<evidence type="ECO:0000313" key="3">
    <source>
        <dbReference type="Proteomes" id="UP000269221"/>
    </source>
</evidence>
<protein>
    <submittedName>
        <fullName evidence="2">Uncharacterized protein</fullName>
    </submittedName>
</protein>